<evidence type="ECO:0000313" key="2">
    <source>
        <dbReference type="Proteomes" id="UP000805193"/>
    </source>
</evidence>
<reference evidence="1 2" key="1">
    <citation type="journal article" date="2020" name="Cell">
        <title>Large-Scale Comparative Analyses of Tick Genomes Elucidate Their Genetic Diversity and Vector Capacities.</title>
        <authorList>
            <consortium name="Tick Genome and Microbiome Consortium (TIGMIC)"/>
            <person name="Jia N."/>
            <person name="Wang J."/>
            <person name="Shi W."/>
            <person name="Du L."/>
            <person name="Sun Y."/>
            <person name="Zhan W."/>
            <person name="Jiang J.F."/>
            <person name="Wang Q."/>
            <person name="Zhang B."/>
            <person name="Ji P."/>
            <person name="Bell-Sakyi L."/>
            <person name="Cui X.M."/>
            <person name="Yuan T.T."/>
            <person name="Jiang B.G."/>
            <person name="Yang W.F."/>
            <person name="Lam T.T."/>
            <person name="Chang Q.C."/>
            <person name="Ding S.J."/>
            <person name="Wang X.J."/>
            <person name="Zhu J.G."/>
            <person name="Ruan X.D."/>
            <person name="Zhao L."/>
            <person name="Wei J.T."/>
            <person name="Ye R.Z."/>
            <person name="Que T.C."/>
            <person name="Du C.H."/>
            <person name="Zhou Y.H."/>
            <person name="Cheng J.X."/>
            <person name="Dai P.F."/>
            <person name="Guo W.B."/>
            <person name="Han X.H."/>
            <person name="Huang E.J."/>
            <person name="Li L.F."/>
            <person name="Wei W."/>
            <person name="Gao Y.C."/>
            <person name="Liu J.Z."/>
            <person name="Shao H.Z."/>
            <person name="Wang X."/>
            <person name="Wang C.C."/>
            <person name="Yang T.C."/>
            <person name="Huo Q.B."/>
            <person name="Li W."/>
            <person name="Chen H.Y."/>
            <person name="Chen S.E."/>
            <person name="Zhou L.G."/>
            <person name="Ni X.B."/>
            <person name="Tian J.H."/>
            <person name="Sheng Y."/>
            <person name="Liu T."/>
            <person name="Pan Y.S."/>
            <person name="Xia L.Y."/>
            <person name="Li J."/>
            <person name="Zhao F."/>
            <person name="Cao W.C."/>
        </authorList>
    </citation>
    <scope>NUCLEOTIDE SEQUENCE [LARGE SCALE GENOMIC DNA]</scope>
    <source>
        <strain evidence="1">Iper-2018</strain>
    </source>
</reference>
<proteinExistence type="predicted"/>
<protein>
    <submittedName>
        <fullName evidence="1">Uncharacterized protein</fullName>
    </submittedName>
</protein>
<dbReference type="EMBL" id="JABSTQ010010239">
    <property type="protein sequence ID" value="KAG0422379.1"/>
    <property type="molecule type" value="Genomic_DNA"/>
</dbReference>
<accession>A0AC60PN89</accession>
<keyword evidence="2" id="KW-1185">Reference proteome</keyword>
<gene>
    <name evidence="1" type="ORF">HPB47_001793</name>
</gene>
<dbReference type="Proteomes" id="UP000805193">
    <property type="component" value="Unassembled WGS sequence"/>
</dbReference>
<evidence type="ECO:0000313" key="1">
    <source>
        <dbReference type="EMBL" id="KAG0422379.1"/>
    </source>
</evidence>
<sequence length="1081" mass="120933">METTEQPTKTTTTQTSVGVPSSEDATAGSSSHAFSTDVEKTAANQDAGGLWTTVLSRKATKRARLSAHPVPKTGQNSPGPKALERYVVTLRPRSKIDVTALPKRGLMEAITCPLGVKPEMVSIKTTKESNTITVLMESETTKRALLAIKEIQITDQQPLAVQGYEAIGDCQIRGVIYMIDKEEDNASLLAGLQSNGPAVLAARPMSSGSRTGLITFQGPYLPRTVWYRRNVLQVYPYRPRAVTCSYCHKIGHKQDICLEPQVCSTCGKPHEETMDDQGQVTCPSPIPFCQMCRKNGHLATDKYCPKRIDIVRRIRETARKRAALLKNPGSSKPTKLVFQAKQKGGRRSTPPNPPAPTPTPPAPTATVDTELRMPYSSHFVPQVASAVLTVLLLGFPAAPIFGPTQEDFETNGYPMLMLPPLTVSSASLSATESTQFYGWQHRLRHVRLGGRMGVLGGLQKRGNFFRQFGHDTELRMPYSSHFVPQERPDAYLLQEGNCTTIKLNGYKSYAVASVPSVRADRVGQAMIYLHRDWPQHQVNLQQWCTKHQEVVAVRTTRQNTPVILVSVYYRPGASLKEPWDHGWITHLDVLYPGEQKIVGGDFNLQHTAWGYARDTSAGRDLMDEMVHHRYTLMNIPGEKTRLSSSIRQDHTTPDLTWTNNPHTTSHTWKSEADTRGSDHLPIRIGLALTGPAALEPGRRLVSVVNWDIYRNRLKNSKTPTLCDAIKPSRMRPPKKLVKLHDPTPDLHLLNLWARLLRALQRYRRGPKNARALREDTRATIAARKYAEQLTRQRWLDFSASLSEKTSIRKLWAYGVTFNNNNGPFSVASTSWQVTFKAYVVVARKKERDADVSSRLHLTLDGRPINSVNSVRILGLYFHEDGTANTWLTTVTQQCQAALNVIRRLCGTRGGLDEEVARRMVKALIVSRICYGALHYRLTKTQWKKLEVLYNNAARVITGLTRYTPLSILKAHARLNTVQETVEERARAHLERLQHSAPGRLILEMIGSDNRALPSLPEIDPPWSDDACIVDDRPVPRGAGPSRPDEQACQVRQHCKLVQEWTDASERLAVYTDAAFDSSPKH</sequence>
<comment type="caution">
    <text evidence="1">The sequence shown here is derived from an EMBL/GenBank/DDBJ whole genome shotgun (WGS) entry which is preliminary data.</text>
</comment>
<organism evidence="1 2">
    <name type="scientific">Ixodes persulcatus</name>
    <name type="common">Taiga tick</name>
    <dbReference type="NCBI Taxonomy" id="34615"/>
    <lineage>
        <taxon>Eukaryota</taxon>
        <taxon>Metazoa</taxon>
        <taxon>Ecdysozoa</taxon>
        <taxon>Arthropoda</taxon>
        <taxon>Chelicerata</taxon>
        <taxon>Arachnida</taxon>
        <taxon>Acari</taxon>
        <taxon>Parasitiformes</taxon>
        <taxon>Ixodida</taxon>
        <taxon>Ixodoidea</taxon>
        <taxon>Ixodidae</taxon>
        <taxon>Ixodinae</taxon>
        <taxon>Ixodes</taxon>
    </lineage>
</organism>
<name>A0AC60PN89_IXOPE</name>